<dbReference type="EMBL" id="JAJSOJ010000033">
    <property type="protein sequence ID" value="MCE0744410.1"/>
    <property type="molecule type" value="Genomic_DNA"/>
</dbReference>
<dbReference type="Pfam" id="PF02562">
    <property type="entry name" value="PhoH"/>
    <property type="match status" value="1"/>
</dbReference>
<accession>A0ABS8VZ21</accession>
<comment type="caution">
    <text evidence="8">The sequence shown here is derived from an EMBL/GenBank/DDBJ whole genome shotgun (WGS) entry which is preliminary data.</text>
</comment>
<evidence type="ECO:0000256" key="3">
    <source>
        <dbReference type="ARBA" id="ARBA00022490"/>
    </source>
</evidence>
<dbReference type="InterPro" id="IPR003714">
    <property type="entry name" value="PhoH"/>
</dbReference>
<protein>
    <recommendedName>
        <fullName evidence="6">PhoH-like protein</fullName>
    </recommendedName>
</protein>
<evidence type="ECO:0000256" key="5">
    <source>
        <dbReference type="ARBA" id="ARBA00022840"/>
    </source>
</evidence>
<comment type="similarity">
    <text evidence="2">Belongs to the PhoH family.</text>
</comment>
<gene>
    <name evidence="8" type="ORF">LWC05_11005</name>
</gene>
<organism evidence="8 9">
    <name type="scientific">Acetobacter sicerae</name>
    <dbReference type="NCBI Taxonomy" id="85325"/>
    <lineage>
        <taxon>Bacteria</taxon>
        <taxon>Pseudomonadati</taxon>
        <taxon>Pseudomonadota</taxon>
        <taxon>Alphaproteobacteria</taxon>
        <taxon>Acetobacterales</taxon>
        <taxon>Acetobacteraceae</taxon>
        <taxon>Acetobacter</taxon>
    </lineage>
</organism>
<dbReference type="Proteomes" id="UP001521074">
    <property type="component" value="Unassembled WGS sequence"/>
</dbReference>
<evidence type="ECO:0000313" key="8">
    <source>
        <dbReference type="EMBL" id="MCE0744410.1"/>
    </source>
</evidence>
<evidence type="ECO:0000313" key="9">
    <source>
        <dbReference type="Proteomes" id="UP001521074"/>
    </source>
</evidence>
<dbReference type="PANTHER" id="PTHR30473:SF1">
    <property type="entry name" value="PHOH-LIKE PROTEIN"/>
    <property type="match status" value="1"/>
</dbReference>
<evidence type="ECO:0000259" key="7">
    <source>
        <dbReference type="Pfam" id="PF02562"/>
    </source>
</evidence>
<dbReference type="InterPro" id="IPR051451">
    <property type="entry name" value="PhoH2-like"/>
</dbReference>
<reference evidence="8 9" key="1">
    <citation type="submission" date="2021-12" db="EMBL/GenBank/DDBJ databases">
        <title>Genome sequence of Acetobacter sicerae DmPark20a_162.</title>
        <authorList>
            <person name="Chaston J.M."/>
        </authorList>
    </citation>
    <scope>NUCLEOTIDE SEQUENCE [LARGE SCALE GENOMIC DNA]</scope>
    <source>
        <strain evidence="8 9">DmPark20a_162</strain>
    </source>
</reference>
<evidence type="ECO:0000256" key="6">
    <source>
        <dbReference type="ARBA" id="ARBA00039970"/>
    </source>
</evidence>
<keyword evidence="3" id="KW-0963">Cytoplasm</keyword>
<dbReference type="PANTHER" id="PTHR30473">
    <property type="entry name" value="PROTEIN PHOH"/>
    <property type="match status" value="1"/>
</dbReference>
<dbReference type="InterPro" id="IPR027417">
    <property type="entry name" value="P-loop_NTPase"/>
</dbReference>
<keyword evidence="4" id="KW-0547">Nucleotide-binding</keyword>
<name>A0ABS8VZ21_9PROT</name>
<keyword evidence="5" id="KW-0067">ATP-binding</keyword>
<dbReference type="RefSeq" id="WP_173574773.1">
    <property type="nucleotide sequence ID" value="NZ_JAAABN010000013.1"/>
</dbReference>
<feature type="domain" description="PhoH-like protein" evidence="7">
    <location>
        <begin position="131"/>
        <end position="334"/>
    </location>
</feature>
<comment type="subcellular location">
    <subcellularLocation>
        <location evidence="1">Cytoplasm</location>
    </subcellularLocation>
</comment>
<keyword evidence="9" id="KW-1185">Reference proteome</keyword>
<sequence length="359" mass="39368">MSRTTTLQFGDNALLAQLVGDHDRHLRHMAEALGVRIACKGNRIAIVGEPGRTALAHSALTTLYRKLERGTPINTDEIDAAIRLSDIHAALRDQVPGQAPEAATEVETKPSNGPRLMINDLPAIRTRRGAIEPRSPGQAAYMEMLARNEMVFGVGPAGTGKTYLAVAQAVAMLQSGQVDRIILSRPAVEAGERLGFLPGDLKEKIDPYLRPLYDALHDMMPGDQVTRRMATGDIEVAPLAFMRGRTLAHAYVILDEAQNTTPAQMKMFLTRMGNGTRMVVTGDLSQVDLPSGTTSGLQDALDTLEGVQGIAINRFDARDVVRHRLVARIVDAYDDKKTVERETSRNQRFRREHNGTAKY</sequence>
<evidence type="ECO:0000256" key="1">
    <source>
        <dbReference type="ARBA" id="ARBA00004496"/>
    </source>
</evidence>
<proteinExistence type="inferred from homology"/>
<dbReference type="Gene3D" id="3.40.50.300">
    <property type="entry name" value="P-loop containing nucleotide triphosphate hydrolases"/>
    <property type="match status" value="1"/>
</dbReference>
<evidence type="ECO:0000256" key="2">
    <source>
        <dbReference type="ARBA" id="ARBA00010393"/>
    </source>
</evidence>
<dbReference type="SUPFAM" id="SSF52540">
    <property type="entry name" value="P-loop containing nucleoside triphosphate hydrolases"/>
    <property type="match status" value="1"/>
</dbReference>
<evidence type="ECO:0000256" key="4">
    <source>
        <dbReference type="ARBA" id="ARBA00022741"/>
    </source>
</evidence>